<proteinExistence type="predicted"/>
<accession>A0ABV8FLH2</accession>
<evidence type="ECO:0000313" key="3">
    <source>
        <dbReference type="Proteomes" id="UP001595847"/>
    </source>
</evidence>
<keyword evidence="3" id="KW-1185">Reference proteome</keyword>
<evidence type="ECO:0000313" key="2">
    <source>
        <dbReference type="EMBL" id="MFC3996967.1"/>
    </source>
</evidence>
<evidence type="ECO:0000256" key="1">
    <source>
        <dbReference type="SAM" id="MobiDB-lite"/>
    </source>
</evidence>
<organism evidence="2 3">
    <name type="scientific">Nocardiopsis sediminis</name>
    <dbReference type="NCBI Taxonomy" id="1778267"/>
    <lineage>
        <taxon>Bacteria</taxon>
        <taxon>Bacillati</taxon>
        <taxon>Actinomycetota</taxon>
        <taxon>Actinomycetes</taxon>
        <taxon>Streptosporangiales</taxon>
        <taxon>Nocardiopsidaceae</taxon>
        <taxon>Nocardiopsis</taxon>
    </lineage>
</organism>
<name>A0ABV8FLH2_9ACTN</name>
<dbReference type="EMBL" id="JBHSBH010000008">
    <property type="protein sequence ID" value="MFC3996967.1"/>
    <property type="molecule type" value="Genomic_DNA"/>
</dbReference>
<reference evidence="3" key="1">
    <citation type="journal article" date="2019" name="Int. J. Syst. Evol. Microbiol.">
        <title>The Global Catalogue of Microorganisms (GCM) 10K type strain sequencing project: providing services to taxonomists for standard genome sequencing and annotation.</title>
        <authorList>
            <consortium name="The Broad Institute Genomics Platform"/>
            <consortium name="The Broad Institute Genome Sequencing Center for Infectious Disease"/>
            <person name="Wu L."/>
            <person name="Ma J."/>
        </authorList>
    </citation>
    <scope>NUCLEOTIDE SEQUENCE [LARGE SCALE GENOMIC DNA]</scope>
    <source>
        <strain evidence="3">TBRC 1826</strain>
    </source>
</reference>
<sequence length="152" mass="16116">MSDAMVTIETELAKAIVQTMVGGLTELVKKVPALFRRRGRAGEQAAGAELERSTAALEAAAEPDLEREVIRQEATWETLLRGLLAEHDDVRAAMEGLLTELRDGRSAATDPGPGPQVVSGGGHDAVQQVQAGRDAFAAGRDQNFGFGPGRRP</sequence>
<feature type="region of interest" description="Disordered" evidence="1">
    <location>
        <begin position="102"/>
        <end position="152"/>
    </location>
</feature>
<comment type="caution">
    <text evidence="2">The sequence shown here is derived from an EMBL/GenBank/DDBJ whole genome shotgun (WGS) entry which is preliminary data.</text>
</comment>
<protein>
    <submittedName>
        <fullName evidence="2">Uncharacterized protein</fullName>
    </submittedName>
</protein>
<dbReference type="RefSeq" id="WP_378533495.1">
    <property type="nucleotide sequence ID" value="NZ_JBHSBH010000008.1"/>
</dbReference>
<gene>
    <name evidence="2" type="ORF">ACFOVU_13635</name>
</gene>
<dbReference type="Proteomes" id="UP001595847">
    <property type="component" value="Unassembled WGS sequence"/>
</dbReference>